<dbReference type="InterPro" id="IPR036663">
    <property type="entry name" value="Fumarylacetoacetase_C_sf"/>
</dbReference>
<sequence>MKSSLAFTVRHAVVPVIGCNLLFPVRRVYCVGQNYADHAKEMGGVASKTNPFFFSKPPDAVVSCETNHTAAMEVNVRYPPQTSNYQHEVELVVAIGESRGGKAKFGAISPEEVHNIIYGYAVGLDLTRRDLQLAAKTNGKPWDLAKGADESAPLSAIAPVELLRQRAYTMFYATEESCKRAMDAKTQEEPTVLCRGNIELCVNGECRQKSDLSSFVTPIDELISILSHSVELAPGDLVFTGTPSGVSALKPGDEIRAAIEGVGEIAVRLH</sequence>
<proteinExistence type="inferred from homology"/>
<accession>A0A061J8M2</accession>
<dbReference type="GO" id="GO:0046872">
    <property type="term" value="F:metal ion binding"/>
    <property type="evidence" value="ECO:0007669"/>
    <property type="project" value="UniProtKB-KW"/>
</dbReference>
<evidence type="ECO:0000256" key="2">
    <source>
        <dbReference type="ARBA" id="ARBA00022723"/>
    </source>
</evidence>
<dbReference type="Gene3D" id="3.90.850.10">
    <property type="entry name" value="Fumarylacetoacetase-like, C-terminal domain"/>
    <property type="match status" value="1"/>
</dbReference>
<dbReference type="Pfam" id="PF01557">
    <property type="entry name" value="FAA_hydrolase"/>
    <property type="match status" value="1"/>
</dbReference>
<dbReference type="VEuPathDB" id="TriTrypDB:TRSC58_00995"/>
<dbReference type="SUPFAM" id="SSF56529">
    <property type="entry name" value="FAH"/>
    <property type="match status" value="1"/>
</dbReference>
<keyword evidence="5" id="KW-1185">Reference proteome</keyword>
<comment type="caution">
    <text evidence="4">The sequence shown here is derived from an EMBL/GenBank/DDBJ whole genome shotgun (WGS) entry which is preliminary data.</text>
</comment>
<dbReference type="EMBL" id="AUPL01000995">
    <property type="protein sequence ID" value="ESL11259.1"/>
    <property type="molecule type" value="Genomic_DNA"/>
</dbReference>
<evidence type="ECO:0000259" key="3">
    <source>
        <dbReference type="Pfam" id="PF01557"/>
    </source>
</evidence>
<dbReference type="Proteomes" id="UP000031737">
    <property type="component" value="Unassembled WGS sequence"/>
</dbReference>
<evidence type="ECO:0000313" key="5">
    <source>
        <dbReference type="Proteomes" id="UP000031737"/>
    </source>
</evidence>
<evidence type="ECO:0000313" key="4">
    <source>
        <dbReference type="EMBL" id="ESL11259.1"/>
    </source>
</evidence>
<dbReference type="GO" id="GO:0018773">
    <property type="term" value="F:acetylpyruvate hydrolase activity"/>
    <property type="evidence" value="ECO:0007669"/>
    <property type="project" value="TreeGrafter"/>
</dbReference>
<dbReference type="PANTHER" id="PTHR11820:SF7">
    <property type="entry name" value="ACYLPYRUVASE FAHD1, MITOCHONDRIAL"/>
    <property type="match status" value="1"/>
</dbReference>
<dbReference type="InterPro" id="IPR011234">
    <property type="entry name" value="Fumarylacetoacetase-like_C"/>
</dbReference>
<protein>
    <recommendedName>
        <fullName evidence="3">Fumarylacetoacetase-like C-terminal domain-containing protein</fullName>
    </recommendedName>
</protein>
<evidence type="ECO:0000256" key="1">
    <source>
        <dbReference type="ARBA" id="ARBA00010211"/>
    </source>
</evidence>
<feature type="domain" description="Fumarylacetoacetase-like C-terminal" evidence="3">
    <location>
        <begin position="28"/>
        <end position="268"/>
    </location>
</feature>
<organism evidence="4 5">
    <name type="scientific">Trypanosoma rangeli SC58</name>
    <dbReference type="NCBI Taxonomy" id="429131"/>
    <lineage>
        <taxon>Eukaryota</taxon>
        <taxon>Discoba</taxon>
        <taxon>Euglenozoa</taxon>
        <taxon>Kinetoplastea</taxon>
        <taxon>Metakinetoplastina</taxon>
        <taxon>Trypanosomatida</taxon>
        <taxon>Trypanosomatidae</taxon>
        <taxon>Trypanosoma</taxon>
        <taxon>Herpetosoma</taxon>
    </lineage>
</organism>
<dbReference type="AlphaFoldDB" id="A0A061J8M2"/>
<comment type="similarity">
    <text evidence="1">Belongs to the FAH family.</text>
</comment>
<name>A0A061J8M2_TRYRA</name>
<dbReference type="PANTHER" id="PTHR11820">
    <property type="entry name" value="ACYLPYRUVASE"/>
    <property type="match status" value="1"/>
</dbReference>
<dbReference type="OrthoDB" id="411064at2759"/>
<keyword evidence="2" id="KW-0479">Metal-binding</keyword>
<reference evidence="4 5" key="1">
    <citation type="submission" date="2013-07" db="EMBL/GenBank/DDBJ databases">
        <authorList>
            <person name="Stoco P.H."/>
            <person name="Wagner G."/>
            <person name="Gerber A."/>
            <person name="Zaha A."/>
            <person name="Thompson C."/>
            <person name="Bartholomeu D.C."/>
            <person name="Luckemeyer D.D."/>
            <person name="Bahia D."/>
            <person name="Loreto E."/>
            <person name="Prestes E.B."/>
            <person name="Lima F.M."/>
            <person name="Rodrigues-Luiz G."/>
            <person name="Vallejo G.A."/>
            <person name="Filho J.F."/>
            <person name="Monteiro K.M."/>
            <person name="Tyler K.M."/>
            <person name="de Almeida L.G."/>
            <person name="Ortiz M.F."/>
            <person name="Siervo M.A."/>
            <person name="de Moraes M.H."/>
            <person name="Cunha O.L."/>
            <person name="Mendonca-Neto R."/>
            <person name="Silva R."/>
            <person name="Teixeira S.M."/>
            <person name="Murta S.M."/>
            <person name="Sincero T.C."/>
            <person name="Mendes T.A."/>
            <person name="Urmenyi T.P."/>
            <person name="Silva V.G."/>
            <person name="da Rocha W.D."/>
            <person name="Andersson B."/>
            <person name="Romanha A.J."/>
            <person name="Steindel M."/>
            <person name="de Vasconcelos A.T."/>
            <person name="Grisard E.C."/>
        </authorList>
    </citation>
    <scope>NUCLEOTIDE SEQUENCE [LARGE SCALE GENOMIC DNA]</scope>
    <source>
        <strain evidence="4 5">SC58</strain>
    </source>
</reference>
<gene>
    <name evidence="4" type="ORF">TRSC58_00995</name>
</gene>